<organism evidence="3 4">
    <name type="scientific">Rhodotorula paludigena</name>
    <dbReference type="NCBI Taxonomy" id="86838"/>
    <lineage>
        <taxon>Eukaryota</taxon>
        <taxon>Fungi</taxon>
        <taxon>Dikarya</taxon>
        <taxon>Basidiomycota</taxon>
        <taxon>Pucciniomycotina</taxon>
        <taxon>Microbotryomycetes</taxon>
        <taxon>Sporidiobolales</taxon>
        <taxon>Sporidiobolaceae</taxon>
        <taxon>Rhodotorula</taxon>
    </lineage>
</organism>
<evidence type="ECO:0000313" key="4">
    <source>
        <dbReference type="Proteomes" id="UP001342314"/>
    </source>
</evidence>
<evidence type="ECO:0000256" key="1">
    <source>
        <dbReference type="SAM" id="SignalP"/>
    </source>
</evidence>
<protein>
    <recommendedName>
        <fullName evidence="2">Amidohydrolase 3 domain-containing protein</fullName>
    </recommendedName>
</protein>
<evidence type="ECO:0000313" key="3">
    <source>
        <dbReference type="EMBL" id="GJN93898.1"/>
    </source>
</evidence>
<dbReference type="SUPFAM" id="SSF51556">
    <property type="entry name" value="Metallo-dependent hydrolases"/>
    <property type="match status" value="1"/>
</dbReference>
<dbReference type="SUPFAM" id="SSF51338">
    <property type="entry name" value="Composite domain of metallo-dependent hydrolases"/>
    <property type="match status" value="1"/>
</dbReference>
<dbReference type="EMBL" id="BQKY01000015">
    <property type="protein sequence ID" value="GJN93898.1"/>
    <property type="molecule type" value="Genomic_DNA"/>
</dbReference>
<sequence>MRFLRATALSMLSSGLTSVHDAALSPADVRFLRALDEQHRMPVRVYGFVGCEPTNSWCGDDEGVERYEGDRFTVRAAKIFTDGALGSWGAAMHQPYSDAPDKKGFLITEEDELRELIGKWIAKGFQVNSHGIGDRANTAVLDIYESVLRNLTRADGRDPGDDAEVRRTQREWRLRVEHAQIMTLEDIERMGRLGIIASFQPTHATSDMAYAETRLGPERIKGAYAWRSLLNAGAPYALGSDFPVEAVNPFLGIYAAVTRKWADGERAGDSPHGEKGWCVFASLSFEAFERYEARMRAQSRYPAERLTPLEALRGFTTSAAYAAFQADEVGSLAVGKHADFIVVDGDPLVLGTVVAGESGDERQERERRLREMKVLTTVVGGTVMSGRGF</sequence>
<reference evidence="3 4" key="1">
    <citation type="submission" date="2021-12" db="EMBL/GenBank/DDBJ databases">
        <title>High titer production of polyol ester of fatty acids by Rhodotorula paludigena BS15 towards product separation-free biomass refinery.</title>
        <authorList>
            <person name="Mano J."/>
            <person name="Ono H."/>
            <person name="Tanaka T."/>
            <person name="Naito K."/>
            <person name="Sushida H."/>
            <person name="Ike M."/>
            <person name="Tokuyasu K."/>
            <person name="Kitaoka M."/>
        </authorList>
    </citation>
    <scope>NUCLEOTIDE SEQUENCE [LARGE SCALE GENOMIC DNA]</scope>
    <source>
        <strain evidence="3 4">BS15</strain>
    </source>
</reference>
<feature type="chain" id="PRO_5043439405" description="Amidohydrolase 3 domain-containing protein" evidence="1">
    <location>
        <begin position="19"/>
        <end position="389"/>
    </location>
</feature>
<dbReference type="Proteomes" id="UP001342314">
    <property type="component" value="Unassembled WGS sequence"/>
</dbReference>
<dbReference type="PANTHER" id="PTHR22642">
    <property type="entry name" value="IMIDAZOLONEPROPIONASE"/>
    <property type="match status" value="1"/>
</dbReference>
<feature type="domain" description="Amidohydrolase 3" evidence="2">
    <location>
        <begin position="5"/>
        <end position="383"/>
    </location>
</feature>
<dbReference type="InterPro" id="IPR013108">
    <property type="entry name" value="Amidohydro_3"/>
</dbReference>
<feature type="signal peptide" evidence="1">
    <location>
        <begin position="1"/>
        <end position="18"/>
    </location>
</feature>
<dbReference type="Gene3D" id="2.30.40.10">
    <property type="entry name" value="Urease, subunit C, domain 1"/>
    <property type="match status" value="1"/>
</dbReference>
<dbReference type="GO" id="GO:0016810">
    <property type="term" value="F:hydrolase activity, acting on carbon-nitrogen (but not peptide) bonds"/>
    <property type="evidence" value="ECO:0007669"/>
    <property type="project" value="InterPro"/>
</dbReference>
<proteinExistence type="predicted"/>
<gene>
    <name evidence="3" type="ORF">Rhopal_006957-T1</name>
</gene>
<accession>A0AAV5GUH4</accession>
<dbReference type="InterPro" id="IPR011059">
    <property type="entry name" value="Metal-dep_hydrolase_composite"/>
</dbReference>
<evidence type="ECO:0000259" key="2">
    <source>
        <dbReference type="Pfam" id="PF07969"/>
    </source>
</evidence>
<dbReference type="PANTHER" id="PTHR22642:SF2">
    <property type="entry name" value="PROTEIN LONG AFTER FAR-RED 3"/>
    <property type="match status" value="1"/>
</dbReference>
<name>A0AAV5GUH4_9BASI</name>
<dbReference type="InterPro" id="IPR032466">
    <property type="entry name" value="Metal_Hydrolase"/>
</dbReference>
<dbReference type="Pfam" id="PF07969">
    <property type="entry name" value="Amidohydro_3"/>
    <property type="match status" value="1"/>
</dbReference>
<dbReference type="AlphaFoldDB" id="A0AAV5GUH4"/>
<keyword evidence="4" id="KW-1185">Reference proteome</keyword>
<keyword evidence="1" id="KW-0732">Signal</keyword>
<dbReference type="Gene3D" id="3.20.20.140">
    <property type="entry name" value="Metal-dependent hydrolases"/>
    <property type="match status" value="2"/>
</dbReference>
<comment type="caution">
    <text evidence="3">The sequence shown here is derived from an EMBL/GenBank/DDBJ whole genome shotgun (WGS) entry which is preliminary data.</text>
</comment>